<evidence type="ECO:0000256" key="5">
    <source>
        <dbReference type="ARBA" id="ARBA00023136"/>
    </source>
</evidence>
<feature type="transmembrane region" description="Helical" evidence="6">
    <location>
        <begin position="12"/>
        <end position="35"/>
    </location>
</feature>
<organism evidence="7 8">
    <name type="scientific">Algoriphagus namhaensis</name>
    <dbReference type="NCBI Taxonomy" id="915353"/>
    <lineage>
        <taxon>Bacteria</taxon>
        <taxon>Pseudomonadati</taxon>
        <taxon>Bacteroidota</taxon>
        <taxon>Cytophagia</taxon>
        <taxon>Cytophagales</taxon>
        <taxon>Cyclobacteriaceae</taxon>
        <taxon>Algoriphagus</taxon>
    </lineage>
</organism>
<feature type="transmembrane region" description="Helical" evidence="6">
    <location>
        <begin position="178"/>
        <end position="200"/>
    </location>
</feature>
<evidence type="ECO:0000313" key="7">
    <source>
        <dbReference type="EMBL" id="MFC3879996.1"/>
    </source>
</evidence>
<gene>
    <name evidence="7" type="ORF">ACFOSV_07410</name>
</gene>
<feature type="transmembrane region" description="Helical" evidence="6">
    <location>
        <begin position="123"/>
        <end position="142"/>
    </location>
</feature>
<feature type="transmembrane region" description="Helical" evidence="6">
    <location>
        <begin position="80"/>
        <end position="103"/>
    </location>
</feature>
<comment type="caution">
    <text evidence="7">The sequence shown here is derived from an EMBL/GenBank/DDBJ whole genome shotgun (WGS) entry which is preliminary data.</text>
</comment>
<dbReference type="Pfam" id="PF13440">
    <property type="entry name" value="Polysacc_synt_3"/>
    <property type="match status" value="1"/>
</dbReference>
<evidence type="ECO:0000256" key="3">
    <source>
        <dbReference type="ARBA" id="ARBA00022692"/>
    </source>
</evidence>
<dbReference type="EMBL" id="JBHRZS010000006">
    <property type="protein sequence ID" value="MFC3879996.1"/>
    <property type="molecule type" value="Genomic_DNA"/>
</dbReference>
<protein>
    <submittedName>
        <fullName evidence="7">Lipopolysaccharide biosynthesis protein</fullName>
    </submittedName>
</protein>
<feature type="transmembrane region" description="Helical" evidence="6">
    <location>
        <begin position="295"/>
        <end position="317"/>
    </location>
</feature>
<keyword evidence="2" id="KW-1003">Cell membrane</keyword>
<proteinExistence type="predicted"/>
<accession>A0ABV8ASV8</accession>
<dbReference type="InterPro" id="IPR050833">
    <property type="entry name" value="Poly_Biosynth_Transport"/>
</dbReference>
<keyword evidence="8" id="KW-1185">Reference proteome</keyword>
<evidence type="ECO:0000313" key="8">
    <source>
        <dbReference type="Proteomes" id="UP001595805"/>
    </source>
</evidence>
<evidence type="ECO:0000256" key="4">
    <source>
        <dbReference type="ARBA" id="ARBA00022989"/>
    </source>
</evidence>
<feature type="transmembrane region" description="Helical" evidence="6">
    <location>
        <begin position="41"/>
        <end position="59"/>
    </location>
</feature>
<comment type="subcellular location">
    <subcellularLocation>
        <location evidence="1">Cell membrane</location>
        <topology evidence="1">Multi-pass membrane protein</topology>
    </subcellularLocation>
</comment>
<feature type="transmembrane region" description="Helical" evidence="6">
    <location>
        <begin position="362"/>
        <end position="383"/>
    </location>
</feature>
<dbReference type="PANTHER" id="PTHR30250">
    <property type="entry name" value="PST FAMILY PREDICTED COLANIC ACID TRANSPORTER"/>
    <property type="match status" value="1"/>
</dbReference>
<keyword evidence="4 6" id="KW-1133">Transmembrane helix</keyword>
<dbReference type="PANTHER" id="PTHR30250:SF11">
    <property type="entry name" value="O-ANTIGEN TRANSPORTER-RELATED"/>
    <property type="match status" value="1"/>
</dbReference>
<reference evidence="8" key="1">
    <citation type="journal article" date="2019" name="Int. J. Syst. Evol. Microbiol.">
        <title>The Global Catalogue of Microorganisms (GCM) 10K type strain sequencing project: providing services to taxonomists for standard genome sequencing and annotation.</title>
        <authorList>
            <consortium name="The Broad Institute Genomics Platform"/>
            <consortium name="The Broad Institute Genome Sequencing Center for Infectious Disease"/>
            <person name="Wu L."/>
            <person name="Ma J."/>
        </authorList>
    </citation>
    <scope>NUCLEOTIDE SEQUENCE [LARGE SCALE GENOMIC DNA]</scope>
    <source>
        <strain evidence="8">CCUG 60523</strain>
    </source>
</reference>
<feature type="transmembrane region" description="Helical" evidence="6">
    <location>
        <begin position="389"/>
        <end position="407"/>
    </location>
</feature>
<feature type="transmembrane region" description="Helical" evidence="6">
    <location>
        <begin position="149"/>
        <end position="172"/>
    </location>
</feature>
<dbReference type="RefSeq" id="WP_377904950.1">
    <property type="nucleotide sequence ID" value="NZ_JBHRZS010000006.1"/>
</dbReference>
<sequence length="432" mass="47120">MKALQIIRRLSASGFSIGGQGLFMLGNMLVFYVLVRNFSPAEFGVWALFLALVSIVDGVRQGLIQNPLTRLLMLHPEREAEIFTSASLMQLGFLLLASLLFLLSGHWMASLMDMPALAELFPMAFLPLFGLGAIQSFASLAIAKGKLGLYFLLNGVYCLTLILALLLLHHFSLLSLDYILLLYGFTGLVTVLAAAVFGLIKFGKPKLHWMNQILDQGKYNSATNLCSLLFQKADIFMIGYFLNPAAVGVFQLATKIIQYVELPLSAFGQTIYPRLAATQREGNATHLNFEYARGLVLLFVLIIPGVLAVLAFGQNLIEILGNGSYGEAVLILLILVPASVFKPLGRVFGLTLESIGLSQINFQMLLFSLVVNVLLNGILIQAYGLPGAAIATSLSTISTILIGQVRLKKYVNVASGLNLWITIKKEVLPSFK</sequence>
<feature type="transmembrane region" description="Helical" evidence="6">
    <location>
        <begin position="323"/>
        <end position="341"/>
    </location>
</feature>
<evidence type="ECO:0000256" key="1">
    <source>
        <dbReference type="ARBA" id="ARBA00004651"/>
    </source>
</evidence>
<keyword evidence="3 6" id="KW-0812">Transmembrane</keyword>
<dbReference type="Proteomes" id="UP001595805">
    <property type="component" value="Unassembled WGS sequence"/>
</dbReference>
<evidence type="ECO:0000256" key="6">
    <source>
        <dbReference type="SAM" id="Phobius"/>
    </source>
</evidence>
<keyword evidence="5 6" id="KW-0472">Membrane</keyword>
<name>A0ABV8ASV8_9BACT</name>
<evidence type="ECO:0000256" key="2">
    <source>
        <dbReference type="ARBA" id="ARBA00022475"/>
    </source>
</evidence>